<evidence type="ECO:0000313" key="5">
    <source>
        <dbReference type="EMBL" id="KHN29797.1"/>
    </source>
</evidence>
<dbReference type="GO" id="GO:0006096">
    <property type="term" value="P:glycolytic process"/>
    <property type="evidence" value="ECO:0007669"/>
    <property type="project" value="TreeGrafter"/>
</dbReference>
<sequence length="108" mass="11888">MDNGTTEEVKKIVTTLNEAKIPGDDVVVKISNWDNVNLSYEPVWTIGTGKVATPAQAQEVHANLRKWVHDNVSAEVASIRIIYGGNLTSTLPKEYSYGNLAFILHHAL</sequence>
<dbReference type="PANTHER" id="PTHR21139">
    <property type="entry name" value="TRIOSEPHOSPHATE ISOMERASE"/>
    <property type="match status" value="1"/>
</dbReference>
<dbReference type="GO" id="GO:0019563">
    <property type="term" value="P:glycerol catabolic process"/>
    <property type="evidence" value="ECO:0007669"/>
    <property type="project" value="TreeGrafter"/>
</dbReference>
<comment type="similarity">
    <text evidence="1">Belongs to the triosephosphate isomerase family.</text>
</comment>
<name>A0A0B2RD64_GLYSO</name>
<dbReference type="GO" id="GO:0005829">
    <property type="term" value="C:cytosol"/>
    <property type="evidence" value="ECO:0007669"/>
    <property type="project" value="TreeGrafter"/>
</dbReference>
<evidence type="ECO:0000256" key="3">
    <source>
        <dbReference type="ARBA" id="ARBA00023235"/>
    </source>
</evidence>
<dbReference type="GO" id="GO:0004807">
    <property type="term" value="F:triose-phosphate isomerase activity"/>
    <property type="evidence" value="ECO:0007669"/>
    <property type="project" value="UniProtKB-EC"/>
</dbReference>
<dbReference type="InterPro" id="IPR000652">
    <property type="entry name" value="Triosephosphate_isomerase"/>
</dbReference>
<evidence type="ECO:0000256" key="2">
    <source>
        <dbReference type="ARBA" id="ARBA00011738"/>
    </source>
</evidence>
<dbReference type="Pfam" id="PF00121">
    <property type="entry name" value="TIM"/>
    <property type="match status" value="1"/>
</dbReference>
<reference evidence="5" key="1">
    <citation type="submission" date="2014-07" db="EMBL/GenBank/DDBJ databases">
        <title>Identification of a novel salt tolerance gene in wild soybean by whole-genome sequencing.</title>
        <authorList>
            <person name="Lam H.-M."/>
            <person name="Qi X."/>
            <person name="Li M.-W."/>
            <person name="Liu X."/>
            <person name="Xie M."/>
            <person name="Ni M."/>
            <person name="Xu X."/>
        </authorList>
    </citation>
    <scope>NUCLEOTIDE SEQUENCE [LARGE SCALE GENOMIC DNA]</scope>
    <source>
        <tissue evidence="5">Root</tissue>
    </source>
</reference>
<evidence type="ECO:0000256" key="1">
    <source>
        <dbReference type="ARBA" id="ARBA00007422"/>
    </source>
</evidence>
<protein>
    <submittedName>
        <fullName evidence="5">Triosephosphate isomerase, cytosolic</fullName>
        <ecNumber evidence="5">5.3.1.1</ecNumber>
    </submittedName>
</protein>
<dbReference type="PROSITE" id="PS51440">
    <property type="entry name" value="TIM_2"/>
    <property type="match status" value="1"/>
</dbReference>
<evidence type="ECO:0000256" key="4">
    <source>
        <dbReference type="ARBA" id="ARBA00024331"/>
    </source>
</evidence>
<dbReference type="EC" id="5.3.1.1" evidence="5"/>
<dbReference type="GO" id="GO:0046166">
    <property type="term" value="P:glyceraldehyde-3-phosphate biosynthetic process"/>
    <property type="evidence" value="ECO:0007669"/>
    <property type="project" value="TreeGrafter"/>
</dbReference>
<dbReference type="InterPro" id="IPR013785">
    <property type="entry name" value="Aldolase_TIM"/>
</dbReference>
<dbReference type="PANTHER" id="PTHR21139:SF37">
    <property type="entry name" value="OS01G0841600 PROTEIN"/>
    <property type="match status" value="1"/>
</dbReference>
<dbReference type="Gene3D" id="3.20.20.70">
    <property type="entry name" value="Aldolase class I"/>
    <property type="match status" value="1"/>
</dbReference>
<dbReference type="SUPFAM" id="SSF51351">
    <property type="entry name" value="Triosephosphate isomerase (TIM)"/>
    <property type="match status" value="1"/>
</dbReference>
<dbReference type="EMBL" id="KN652157">
    <property type="protein sequence ID" value="KHN29797.1"/>
    <property type="molecule type" value="Genomic_DNA"/>
</dbReference>
<dbReference type="Proteomes" id="UP000053555">
    <property type="component" value="Unassembled WGS sequence"/>
</dbReference>
<proteinExistence type="inferred from homology"/>
<dbReference type="GO" id="GO:0006094">
    <property type="term" value="P:gluconeogenesis"/>
    <property type="evidence" value="ECO:0007669"/>
    <property type="project" value="TreeGrafter"/>
</dbReference>
<organism evidence="5">
    <name type="scientific">Glycine soja</name>
    <name type="common">Wild soybean</name>
    <dbReference type="NCBI Taxonomy" id="3848"/>
    <lineage>
        <taxon>Eukaryota</taxon>
        <taxon>Viridiplantae</taxon>
        <taxon>Streptophyta</taxon>
        <taxon>Embryophyta</taxon>
        <taxon>Tracheophyta</taxon>
        <taxon>Spermatophyta</taxon>
        <taxon>Magnoliopsida</taxon>
        <taxon>eudicotyledons</taxon>
        <taxon>Gunneridae</taxon>
        <taxon>Pentapetalae</taxon>
        <taxon>rosids</taxon>
        <taxon>fabids</taxon>
        <taxon>Fabales</taxon>
        <taxon>Fabaceae</taxon>
        <taxon>Papilionoideae</taxon>
        <taxon>50 kb inversion clade</taxon>
        <taxon>NPAAA clade</taxon>
        <taxon>indigoferoid/millettioid clade</taxon>
        <taxon>Phaseoleae</taxon>
        <taxon>Glycine</taxon>
        <taxon>Glycine subgen. Soja</taxon>
    </lineage>
</organism>
<keyword evidence="3 5" id="KW-0413">Isomerase</keyword>
<dbReference type="InterPro" id="IPR035990">
    <property type="entry name" value="TIM_sf"/>
</dbReference>
<dbReference type="AlphaFoldDB" id="A0A0B2RD64"/>
<gene>
    <name evidence="5" type="ORF">glysoja_046711</name>
</gene>
<comment type="subunit">
    <text evidence="2">Homodimer.</text>
</comment>
<accession>A0A0B2RD64</accession>
<comment type="pathway">
    <text evidence="4">Carbohydrate biosynthesis.</text>
</comment>